<sequence>MLFRQKKYKEAKDWIEKALKASDNQSATIVEHYGDIIFHLGDKAGALEHWKKALQLGEKSILLQKKINEGKYFE</sequence>
<organism evidence="1 2">
    <name type="scientific">Pedobacter aquae</name>
    <dbReference type="NCBI Taxonomy" id="2605747"/>
    <lineage>
        <taxon>Bacteria</taxon>
        <taxon>Pseudomonadati</taxon>
        <taxon>Bacteroidota</taxon>
        <taxon>Sphingobacteriia</taxon>
        <taxon>Sphingobacteriales</taxon>
        <taxon>Sphingobacteriaceae</taxon>
        <taxon>Pedobacter</taxon>
    </lineage>
</organism>
<evidence type="ECO:0000313" key="1">
    <source>
        <dbReference type="EMBL" id="QEK52179.1"/>
    </source>
</evidence>
<gene>
    <name evidence="1" type="ORF">FYC62_11450</name>
</gene>
<dbReference type="Gene3D" id="1.25.40.10">
    <property type="entry name" value="Tetratricopeptide repeat domain"/>
    <property type="match status" value="1"/>
</dbReference>
<reference evidence="1 2" key="1">
    <citation type="submission" date="2019-08" db="EMBL/GenBank/DDBJ databases">
        <title>Pedobacter sp. nov., isolated from Han river, South Korea.</title>
        <authorList>
            <person name="Lee D.-H."/>
            <person name="Kim Y.-S."/>
            <person name="Hwang E.-M."/>
            <person name="Le Tran T.C."/>
            <person name="Cha C.-J."/>
        </authorList>
    </citation>
    <scope>NUCLEOTIDE SEQUENCE [LARGE SCALE GENOMIC DNA]</scope>
    <source>
        <strain evidence="1 2">CJ43</strain>
    </source>
</reference>
<proteinExistence type="predicted"/>
<dbReference type="AlphaFoldDB" id="A0A5C0VJC6"/>
<dbReference type="InterPro" id="IPR011990">
    <property type="entry name" value="TPR-like_helical_dom_sf"/>
</dbReference>
<protein>
    <submittedName>
        <fullName evidence="1">Uncharacterized protein</fullName>
    </submittedName>
</protein>
<dbReference type="EMBL" id="CP043329">
    <property type="protein sequence ID" value="QEK52179.1"/>
    <property type="molecule type" value="Genomic_DNA"/>
</dbReference>
<dbReference type="KEGG" id="pej:FYC62_11450"/>
<dbReference type="Proteomes" id="UP000323653">
    <property type="component" value="Chromosome"/>
</dbReference>
<accession>A0A5C0VJC6</accession>
<evidence type="ECO:0000313" key="2">
    <source>
        <dbReference type="Proteomes" id="UP000323653"/>
    </source>
</evidence>
<keyword evidence="2" id="KW-1185">Reference proteome</keyword>
<name>A0A5C0VJC6_9SPHI</name>
<dbReference type="SUPFAM" id="SSF81901">
    <property type="entry name" value="HCP-like"/>
    <property type="match status" value="1"/>
</dbReference>